<gene>
    <name evidence="2" type="ORF">NDU88_000073</name>
</gene>
<evidence type="ECO:0000313" key="2">
    <source>
        <dbReference type="EMBL" id="KAJ1159566.1"/>
    </source>
</evidence>
<organism evidence="2 3">
    <name type="scientific">Pleurodeles waltl</name>
    <name type="common">Iberian ribbed newt</name>
    <dbReference type="NCBI Taxonomy" id="8319"/>
    <lineage>
        <taxon>Eukaryota</taxon>
        <taxon>Metazoa</taxon>
        <taxon>Chordata</taxon>
        <taxon>Craniata</taxon>
        <taxon>Vertebrata</taxon>
        <taxon>Euteleostomi</taxon>
        <taxon>Amphibia</taxon>
        <taxon>Batrachia</taxon>
        <taxon>Caudata</taxon>
        <taxon>Salamandroidea</taxon>
        <taxon>Salamandridae</taxon>
        <taxon>Pleurodelinae</taxon>
        <taxon>Pleurodeles</taxon>
    </lineage>
</organism>
<accession>A0AAV7S6R3</accession>
<dbReference type="Proteomes" id="UP001066276">
    <property type="component" value="Chromosome 4_2"/>
</dbReference>
<keyword evidence="3" id="KW-1185">Reference proteome</keyword>
<comment type="caution">
    <text evidence="2">The sequence shown here is derived from an EMBL/GenBank/DDBJ whole genome shotgun (WGS) entry which is preliminary data.</text>
</comment>
<feature type="compositionally biased region" description="Polar residues" evidence="1">
    <location>
        <begin position="113"/>
        <end position="131"/>
    </location>
</feature>
<dbReference type="AlphaFoldDB" id="A0AAV7S6R3"/>
<sequence>MEVGACGQRKHEGRCLVVPPDNPLAHDACTTHSVPAKRVWDHEISMCNGAGGRVVRSLIHETMASGLMVSVESSSRAPHQEGTALFRRWRCGRAHLCVHQGYCRAAQPGESMPSLQAPSPQGHQRGSTVVRTGSHGVPRAHRGRPTSPHGVCGAAAQVRTPTAAWLPSTATGT</sequence>
<reference evidence="2" key="1">
    <citation type="journal article" date="2022" name="bioRxiv">
        <title>Sequencing and chromosome-scale assembly of the giantPleurodeles waltlgenome.</title>
        <authorList>
            <person name="Brown T."/>
            <person name="Elewa A."/>
            <person name="Iarovenko S."/>
            <person name="Subramanian E."/>
            <person name="Araus A.J."/>
            <person name="Petzold A."/>
            <person name="Susuki M."/>
            <person name="Suzuki K.-i.T."/>
            <person name="Hayashi T."/>
            <person name="Toyoda A."/>
            <person name="Oliveira C."/>
            <person name="Osipova E."/>
            <person name="Leigh N.D."/>
            <person name="Simon A."/>
            <person name="Yun M.H."/>
        </authorList>
    </citation>
    <scope>NUCLEOTIDE SEQUENCE</scope>
    <source>
        <strain evidence="2">20211129_DDA</strain>
        <tissue evidence="2">Liver</tissue>
    </source>
</reference>
<proteinExistence type="predicted"/>
<name>A0AAV7S6R3_PLEWA</name>
<feature type="region of interest" description="Disordered" evidence="1">
    <location>
        <begin position="108"/>
        <end position="152"/>
    </location>
</feature>
<evidence type="ECO:0000256" key="1">
    <source>
        <dbReference type="SAM" id="MobiDB-lite"/>
    </source>
</evidence>
<protein>
    <submittedName>
        <fullName evidence="2">Uncharacterized protein</fullName>
    </submittedName>
</protein>
<evidence type="ECO:0000313" key="3">
    <source>
        <dbReference type="Proteomes" id="UP001066276"/>
    </source>
</evidence>
<dbReference type="EMBL" id="JANPWB010000008">
    <property type="protein sequence ID" value="KAJ1159566.1"/>
    <property type="molecule type" value="Genomic_DNA"/>
</dbReference>